<keyword evidence="2" id="KW-1185">Reference proteome</keyword>
<dbReference type="Proteomes" id="UP001497623">
    <property type="component" value="Unassembled WGS sequence"/>
</dbReference>
<sequence>MTLEDLHQKFVVDEELECSYPQFTRHVPGYIIKPKPEDWGTCLCKTCLNPELKLAVIKKTLPEISIEFQDLKKEECKDAINNMYNVIKESNKTYEYLEWTQEINK</sequence>
<proteinExistence type="predicted"/>
<evidence type="ECO:0000313" key="2">
    <source>
        <dbReference type="Proteomes" id="UP001497623"/>
    </source>
</evidence>
<dbReference type="EMBL" id="CAXKWB010043298">
    <property type="protein sequence ID" value="CAL4159016.1"/>
    <property type="molecule type" value="Genomic_DNA"/>
</dbReference>
<feature type="non-terminal residue" evidence="1">
    <location>
        <position position="105"/>
    </location>
</feature>
<organism evidence="1 2">
    <name type="scientific">Meganyctiphanes norvegica</name>
    <name type="common">Northern krill</name>
    <name type="synonym">Thysanopoda norvegica</name>
    <dbReference type="NCBI Taxonomy" id="48144"/>
    <lineage>
        <taxon>Eukaryota</taxon>
        <taxon>Metazoa</taxon>
        <taxon>Ecdysozoa</taxon>
        <taxon>Arthropoda</taxon>
        <taxon>Crustacea</taxon>
        <taxon>Multicrustacea</taxon>
        <taxon>Malacostraca</taxon>
        <taxon>Eumalacostraca</taxon>
        <taxon>Eucarida</taxon>
        <taxon>Euphausiacea</taxon>
        <taxon>Euphausiidae</taxon>
        <taxon>Meganyctiphanes</taxon>
    </lineage>
</organism>
<dbReference type="AlphaFoldDB" id="A0AAV2S4J6"/>
<name>A0AAV2S4J6_MEGNR</name>
<evidence type="ECO:0000313" key="1">
    <source>
        <dbReference type="EMBL" id="CAL4159016.1"/>
    </source>
</evidence>
<reference evidence="1 2" key="1">
    <citation type="submission" date="2024-05" db="EMBL/GenBank/DDBJ databases">
        <authorList>
            <person name="Wallberg A."/>
        </authorList>
    </citation>
    <scope>NUCLEOTIDE SEQUENCE [LARGE SCALE GENOMIC DNA]</scope>
</reference>
<gene>
    <name evidence="1" type="ORF">MNOR_LOCUS32213</name>
</gene>
<accession>A0AAV2S4J6</accession>
<comment type="caution">
    <text evidence="1">The sequence shown here is derived from an EMBL/GenBank/DDBJ whole genome shotgun (WGS) entry which is preliminary data.</text>
</comment>
<protein>
    <submittedName>
        <fullName evidence="1">Uncharacterized protein</fullName>
    </submittedName>
</protein>